<evidence type="ECO:0000313" key="1">
    <source>
        <dbReference type="EMBL" id="MFM9327894.1"/>
    </source>
</evidence>
<organism evidence="1 2">
    <name type="scientific">Paenibacillus mesotrionivorans</name>
    <dbReference type="NCBI Taxonomy" id="3160968"/>
    <lineage>
        <taxon>Bacteria</taxon>
        <taxon>Bacillati</taxon>
        <taxon>Bacillota</taxon>
        <taxon>Bacilli</taxon>
        <taxon>Bacillales</taxon>
        <taxon>Paenibacillaceae</taxon>
        <taxon>Paenibacillus</taxon>
    </lineage>
</organism>
<protein>
    <submittedName>
        <fullName evidence="1">Helix-turn-helix domain-containing protein</fullName>
    </submittedName>
</protein>
<comment type="caution">
    <text evidence="1">The sequence shown here is derived from an EMBL/GenBank/DDBJ whole genome shotgun (WGS) entry which is preliminary data.</text>
</comment>
<proteinExistence type="predicted"/>
<dbReference type="Proteomes" id="UP001631969">
    <property type="component" value="Unassembled WGS sequence"/>
</dbReference>
<evidence type="ECO:0000313" key="2">
    <source>
        <dbReference type="Proteomes" id="UP001631969"/>
    </source>
</evidence>
<name>A0ACC7NV28_9BACL</name>
<accession>A0ACC7NV28</accession>
<reference evidence="1" key="1">
    <citation type="submission" date="2024-12" db="EMBL/GenBank/DDBJ databases">
        <authorList>
            <person name="Wu N."/>
        </authorList>
    </citation>
    <scope>NUCLEOTIDE SEQUENCE</scope>
    <source>
        <strain evidence="1">P15</strain>
    </source>
</reference>
<keyword evidence="2" id="KW-1185">Reference proteome</keyword>
<dbReference type="EMBL" id="JBJURJ010000003">
    <property type="protein sequence ID" value="MFM9327894.1"/>
    <property type="molecule type" value="Genomic_DNA"/>
</dbReference>
<gene>
    <name evidence="1" type="ORF">ACI1P1_06200</name>
</gene>
<sequence>MKAYYEKRSYPPELPLRIYRHERNSFSFHAHWHPDVELVLVREGTLRFGINREIQTLQKGEVAVCCSGDIHFYDSVDKNSTIDILIFQPSLIGCHGNWPQHLRFDHSFITGSMLREQGLPLSLLDGIRDIFQDVHREMAERKPYYSMFVTGKMLELCGLFQRTLPASPLDPRQENKRITGLKTMQDIIQYLEEHYREALTLPETAAHFNMSEFHFCRLFQSLVGTNFKDYLNAIRADAAEELILSGGQSITTVAMECGFNNIRTFNRVFKAVKGYTPSSLRA</sequence>